<evidence type="ECO:0000256" key="3">
    <source>
        <dbReference type="ARBA" id="ARBA00023136"/>
    </source>
</evidence>
<dbReference type="Ensembl" id="ENSFCTT00005054789.1">
    <property type="protein sequence ID" value="ENSFCTP00005040351.1"/>
    <property type="gene ID" value="ENSFCTG00005019002.1"/>
</dbReference>
<dbReference type="SMART" id="SM01224">
    <property type="entry name" value="G_gamma"/>
    <property type="match status" value="1"/>
</dbReference>
<keyword evidence="2 5" id="KW-1003">Cell membrane</keyword>
<evidence type="ECO:0000256" key="1">
    <source>
        <dbReference type="ARBA" id="ARBA00007431"/>
    </source>
</evidence>
<feature type="compositionally biased region" description="Basic and acidic residues" evidence="6">
    <location>
        <begin position="1"/>
        <end position="12"/>
    </location>
</feature>
<keyword evidence="9" id="KW-1185">Reference proteome</keyword>
<feature type="compositionally biased region" description="Low complexity" evidence="6">
    <location>
        <begin position="60"/>
        <end position="69"/>
    </location>
</feature>
<evidence type="ECO:0000313" key="8">
    <source>
        <dbReference type="Ensembl" id="ENSFCTP00005040351.1"/>
    </source>
</evidence>
<name>A0ABI7YZS8_FELCA</name>
<evidence type="ECO:0000256" key="4">
    <source>
        <dbReference type="ARBA" id="ARBA00023224"/>
    </source>
</evidence>
<comment type="subunit">
    <text evidence="5">G proteins are composed of 3 units; alpha, beta and gamma.</text>
</comment>
<feature type="region of interest" description="Disordered" evidence="6">
    <location>
        <begin position="1"/>
        <end position="78"/>
    </location>
</feature>
<comment type="subcellular location">
    <subcellularLocation>
        <location evidence="5">Cell membrane</location>
        <topology evidence="5">Lipid-anchor</topology>
        <orientation evidence="5">Cytoplasmic side</orientation>
    </subcellularLocation>
</comment>
<proteinExistence type="inferred from homology"/>
<dbReference type="CDD" id="cd00068">
    <property type="entry name" value="GGL"/>
    <property type="match status" value="1"/>
</dbReference>
<keyword evidence="3 5" id="KW-0472">Membrane</keyword>
<dbReference type="Pfam" id="PF00631">
    <property type="entry name" value="G-gamma"/>
    <property type="match status" value="1"/>
</dbReference>
<dbReference type="SMART" id="SM00224">
    <property type="entry name" value="GGL"/>
    <property type="match status" value="1"/>
</dbReference>
<accession>A0ABI7YZS8</accession>
<dbReference type="PANTHER" id="PTHR13809">
    <property type="entry name" value="GUANINE NUCLEOTIDE-BINDING PROTEIN GAMMA SUBUNIT"/>
    <property type="match status" value="1"/>
</dbReference>
<organism evidence="8 9">
    <name type="scientific">Felis catus</name>
    <name type="common">Cat</name>
    <name type="synonym">Felis silvestris catus</name>
    <dbReference type="NCBI Taxonomy" id="9685"/>
    <lineage>
        <taxon>Eukaryota</taxon>
        <taxon>Metazoa</taxon>
        <taxon>Chordata</taxon>
        <taxon>Craniata</taxon>
        <taxon>Vertebrata</taxon>
        <taxon>Euteleostomi</taxon>
        <taxon>Mammalia</taxon>
        <taxon>Eutheria</taxon>
        <taxon>Laurasiatheria</taxon>
        <taxon>Carnivora</taxon>
        <taxon>Feliformia</taxon>
        <taxon>Felidae</taxon>
        <taxon>Felinae</taxon>
        <taxon>Felis</taxon>
    </lineage>
</organism>
<dbReference type="InterPro" id="IPR015898">
    <property type="entry name" value="G-protein_gamma-like_dom"/>
</dbReference>
<dbReference type="SUPFAM" id="SSF48670">
    <property type="entry name" value="Transducin (heterotrimeric G protein), gamma chain"/>
    <property type="match status" value="1"/>
</dbReference>
<dbReference type="PROSITE" id="PS50058">
    <property type="entry name" value="G_PROTEIN_GAMMA"/>
    <property type="match status" value="1"/>
</dbReference>
<dbReference type="PRINTS" id="PR00321">
    <property type="entry name" value="GPROTEING"/>
</dbReference>
<comment type="similarity">
    <text evidence="1 5">Belongs to the G protein gamma family.</text>
</comment>
<reference evidence="8" key="3">
    <citation type="submission" date="2025-09" db="UniProtKB">
        <authorList>
            <consortium name="Ensembl"/>
        </authorList>
    </citation>
    <scope>IDENTIFICATION</scope>
    <source>
        <strain evidence="8">breed Abyssinian</strain>
    </source>
</reference>
<dbReference type="InterPro" id="IPR001770">
    <property type="entry name" value="G-protein_gamma"/>
</dbReference>
<sequence>QPRARPRSDAARSGRPPRAPRRRQSPRVSGALGPRARLRVSGRPAGGPGPVRLWRRDGTAPAPASPGRARSQKATRAGKSLQLETRFGACVVLPSVAARETNTLFLLAARSEPAFALPRRWASAGRRQGQRMKEGMSNNSTTSISQARKAVEQLKMEACMDRVKVSQAAADLLAYCEAHVREDPLIIPVPASENPFREKKFFCTIL</sequence>
<reference evidence="8" key="2">
    <citation type="submission" date="2025-08" db="UniProtKB">
        <authorList>
            <consortium name="Ensembl"/>
        </authorList>
    </citation>
    <scope>IDENTIFICATION</scope>
    <source>
        <strain evidence="8">breed Abyssinian</strain>
    </source>
</reference>
<evidence type="ECO:0000256" key="6">
    <source>
        <dbReference type="SAM" id="MobiDB-lite"/>
    </source>
</evidence>
<dbReference type="Gene3D" id="4.10.260.10">
    <property type="entry name" value="Transducin (heterotrimeric G protein), gamma chain"/>
    <property type="match status" value="1"/>
</dbReference>
<dbReference type="Proteomes" id="UP000823872">
    <property type="component" value="Chromosome D2"/>
</dbReference>
<evidence type="ECO:0000313" key="9">
    <source>
        <dbReference type="Proteomes" id="UP000823872"/>
    </source>
</evidence>
<dbReference type="InterPro" id="IPR036284">
    <property type="entry name" value="GGL_sf"/>
</dbReference>
<reference evidence="8 9" key="1">
    <citation type="submission" date="2021-02" db="EMBL/GenBank/DDBJ databases">
        <title>Safari Cat Assemblies.</title>
        <authorList>
            <person name="Bredemeyer K.R."/>
            <person name="Murphy W.J."/>
        </authorList>
    </citation>
    <scope>NUCLEOTIDE SEQUENCE [LARGE SCALE GENOMIC DNA]</scope>
</reference>
<dbReference type="GeneTree" id="ENSGT01100000263497"/>
<keyword evidence="4 5" id="KW-0807">Transducer</keyword>
<keyword evidence="5" id="KW-0449">Lipoprotein</keyword>
<evidence type="ECO:0000256" key="2">
    <source>
        <dbReference type="ARBA" id="ARBA00022475"/>
    </source>
</evidence>
<feature type="domain" description="G protein gamma" evidence="7">
    <location>
        <begin position="140"/>
        <end position="206"/>
    </location>
</feature>
<protein>
    <recommendedName>
        <fullName evidence="5">Guanine nucleotide-binding protein subunit gamma</fullName>
    </recommendedName>
</protein>
<comment type="function">
    <text evidence="5">Guanine nucleotide-binding proteins (G proteins) are involved as a modulator or transducer in various transmembrane signaling systems. The beta and gamma chains are required for the GTPase activity, for replacement of GDP by GTP, and for G protein-effector interaction.</text>
</comment>
<evidence type="ECO:0000259" key="7">
    <source>
        <dbReference type="PROSITE" id="PS50058"/>
    </source>
</evidence>
<evidence type="ECO:0000256" key="5">
    <source>
        <dbReference type="RuleBase" id="RU004973"/>
    </source>
</evidence>